<dbReference type="CDD" id="cd12922">
    <property type="entry name" value="VKOR_5"/>
    <property type="match status" value="1"/>
</dbReference>
<feature type="transmembrane region" description="Helical" evidence="10">
    <location>
        <begin position="144"/>
        <end position="173"/>
    </location>
</feature>
<evidence type="ECO:0000259" key="11">
    <source>
        <dbReference type="SMART" id="SM00756"/>
    </source>
</evidence>
<dbReference type="AlphaFoldDB" id="A0A261FBB5"/>
<evidence type="ECO:0000256" key="5">
    <source>
        <dbReference type="ARBA" id="ARBA00022989"/>
    </source>
</evidence>
<evidence type="ECO:0000313" key="13">
    <source>
        <dbReference type="Proteomes" id="UP000228976"/>
    </source>
</evidence>
<gene>
    <name evidence="12" type="ORF">AEAE_0882</name>
</gene>
<feature type="transmembrane region" description="Helical" evidence="10">
    <location>
        <begin position="28"/>
        <end position="49"/>
    </location>
</feature>
<dbReference type="Proteomes" id="UP000228976">
    <property type="component" value="Unassembled WGS sequence"/>
</dbReference>
<evidence type="ECO:0000256" key="6">
    <source>
        <dbReference type="ARBA" id="ARBA00023002"/>
    </source>
</evidence>
<keyword evidence="6" id="KW-0560">Oxidoreductase</keyword>
<dbReference type="InterPro" id="IPR012932">
    <property type="entry name" value="VKOR"/>
</dbReference>
<evidence type="ECO:0000256" key="9">
    <source>
        <dbReference type="ARBA" id="ARBA00023284"/>
    </source>
</evidence>
<proteinExistence type="inferred from homology"/>
<reference evidence="12 13" key="1">
    <citation type="journal article" date="2017" name="BMC Genomics">
        <title>Comparative genomic and phylogenomic analyses of the Bifidobacteriaceae family.</title>
        <authorList>
            <person name="Lugli G.A."/>
            <person name="Milani C."/>
            <person name="Turroni F."/>
            <person name="Duranti S."/>
            <person name="Mancabelli L."/>
            <person name="Mangifesta M."/>
            <person name="Ferrario C."/>
            <person name="Modesto M."/>
            <person name="Mattarelli P."/>
            <person name="Jiri K."/>
            <person name="van Sinderen D."/>
            <person name="Ventura M."/>
        </authorList>
    </citation>
    <scope>NUCLEOTIDE SEQUENCE [LARGE SCALE GENOMIC DNA]</scope>
    <source>
        <strain evidence="12 13">LMG 21773</strain>
    </source>
</reference>
<name>A0A261FBB5_9BIFI</name>
<evidence type="ECO:0000256" key="7">
    <source>
        <dbReference type="ARBA" id="ARBA00023136"/>
    </source>
</evidence>
<dbReference type="SMART" id="SM00756">
    <property type="entry name" value="VKc"/>
    <property type="match status" value="1"/>
</dbReference>
<dbReference type="Pfam" id="PF07884">
    <property type="entry name" value="VKOR"/>
    <property type="match status" value="1"/>
</dbReference>
<organism evidence="12 13">
    <name type="scientific">Aeriscardovia aeriphila</name>
    <dbReference type="NCBI Taxonomy" id="218139"/>
    <lineage>
        <taxon>Bacteria</taxon>
        <taxon>Bacillati</taxon>
        <taxon>Actinomycetota</taxon>
        <taxon>Actinomycetes</taxon>
        <taxon>Bifidobacteriales</taxon>
        <taxon>Bifidobacteriaceae</taxon>
        <taxon>Aeriscardovia</taxon>
    </lineage>
</organism>
<evidence type="ECO:0000256" key="4">
    <source>
        <dbReference type="ARBA" id="ARBA00022719"/>
    </source>
</evidence>
<dbReference type="EMBL" id="MWWU01000002">
    <property type="protein sequence ID" value="OZG56394.1"/>
    <property type="molecule type" value="Genomic_DNA"/>
</dbReference>
<dbReference type="GO" id="GO:0048038">
    <property type="term" value="F:quinone binding"/>
    <property type="evidence" value="ECO:0007669"/>
    <property type="project" value="UniProtKB-KW"/>
</dbReference>
<dbReference type="Gene3D" id="1.20.1440.130">
    <property type="entry name" value="VKOR domain"/>
    <property type="match status" value="1"/>
</dbReference>
<feature type="transmembrane region" description="Helical" evidence="10">
    <location>
        <begin position="94"/>
        <end position="113"/>
    </location>
</feature>
<dbReference type="GO" id="GO:0016020">
    <property type="term" value="C:membrane"/>
    <property type="evidence" value="ECO:0007669"/>
    <property type="project" value="UniProtKB-SubCell"/>
</dbReference>
<keyword evidence="5 10" id="KW-1133">Transmembrane helix</keyword>
<evidence type="ECO:0000256" key="2">
    <source>
        <dbReference type="ARBA" id="ARBA00006214"/>
    </source>
</evidence>
<comment type="similarity">
    <text evidence="2">Belongs to the VKOR family.</text>
</comment>
<evidence type="ECO:0000256" key="1">
    <source>
        <dbReference type="ARBA" id="ARBA00004141"/>
    </source>
</evidence>
<protein>
    <submittedName>
        <fullName evidence="12">Vitamin K epoxide reductase</fullName>
    </submittedName>
</protein>
<sequence length="218" mass="24134">MEETETTHTLDLDAAFSWMKGWRHSSTWLYLVMLISSAVALFSSFVLSADTLYIARHPNARLSCDISGVISCTQVAQSWQAELLHFGNLSIPNAFLGIAAESVFVTMAVIGLTKMVQPRWLVFCTWLGGAAALCYSLWLSSQSVFVIGALCPWCMTLLFSTLIQFMALSHATVTVQHLPHRGFLSGYYRPNLDLMVDILVVLALVAVVLIHYGPRLFA</sequence>
<keyword evidence="8" id="KW-1015">Disulfide bond</keyword>
<keyword evidence="3 10" id="KW-0812">Transmembrane</keyword>
<feature type="transmembrane region" description="Helical" evidence="10">
    <location>
        <begin position="194"/>
        <end position="213"/>
    </location>
</feature>
<dbReference type="RefSeq" id="WP_094689929.1">
    <property type="nucleotide sequence ID" value="NZ_JACBYZ010000001.1"/>
</dbReference>
<comment type="subcellular location">
    <subcellularLocation>
        <location evidence="1">Membrane</location>
        <topology evidence="1">Multi-pass membrane protein</topology>
    </subcellularLocation>
</comment>
<keyword evidence="4" id="KW-0874">Quinone</keyword>
<keyword evidence="13" id="KW-1185">Reference proteome</keyword>
<evidence type="ECO:0000313" key="12">
    <source>
        <dbReference type="EMBL" id="OZG56394.1"/>
    </source>
</evidence>
<feature type="transmembrane region" description="Helical" evidence="10">
    <location>
        <begin position="120"/>
        <end position="138"/>
    </location>
</feature>
<evidence type="ECO:0000256" key="10">
    <source>
        <dbReference type="SAM" id="Phobius"/>
    </source>
</evidence>
<keyword evidence="7 10" id="KW-0472">Membrane</keyword>
<dbReference type="InterPro" id="IPR041714">
    <property type="entry name" value="VKOR_Actinobacteria"/>
</dbReference>
<dbReference type="InterPro" id="IPR038354">
    <property type="entry name" value="VKOR_sf"/>
</dbReference>
<comment type="caution">
    <text evidence="12">The sequence shown here is derived from an EMBL/GenBank/DDBJ whole genome shotgun (WGS) entry which is preliminary data.</text>
</comment>
<dbReference type="GO" id="GO:0016491">
    <property type="term" value="F:oxidoreductase activity"/>
    <property type="evidence" value="ECO:0007669"/>
    <property type="project" value="UniProtKB-KW"/>
</dbReference>
<evidence type="ECO:0000256" key="3">
    <source>
        <dbReference type="ARBA" id="ARBA00022692"/>
    </source>
</evidence>
<keyword evidence="9" id="KW-0676">Redox-active center</keyword>
<dbReference type="OrthoDB" id="9783799at2"/>
<evidence type="ECO:0000256" key="8">
    <source>
        <dbReference type="ARBA" id="ARBA00023157"/>
    </source>
</evidence>
<accession>A0A261FBB5</accession>
<feature type="domain" description="Vitamin K epoxide reductase" evidence="11">
    <location>
        <begin position="26"/>
        <end position="172"/>
    </location>
</feature>